<dbReference type="Proteomes" id="UP000053237">
    <property type="component" value="Unassembled WGS sequence"/>
</dbReference>
<evidence type="ECO:0000313" key="2">
    <source>
        <dbReference type="Proteomes" id="UP000053237"/>
    </source>
</evidence>
<reference evidence="1 2" key="1">
    <citation type="submission" date="2012-05" db="EMBL/GenBank/DDBJ databases">
        <title>Recombination and specialization in a pathogen metapopulation.</title>
        <authorList>
            <person name="Gardiner A."/>
            <person name="Kemen E."/>
            <person name="Schultz-Larsen T."/>
            <person name="MacLean D."/>
            <person name="Van Oosterhout C."/>
            <person name="Jones J.D.G."/>
        </authorList>
    </citation>
    <scope>NUCLEOTIDE SEQUENCE [LARGE SCALE GENOMIC DNA]</scope>
    <source>
        <strain evidence="1 2">Ac Nc2</strain>
    </source>
</reference>
<dbReference type="EMBL" id="CAIX01000186">
    <property type="protein sequence ID" value="CCI47791.1"/>
    <property type="molecule type" value="Genomic_DNA"/>
</dbReference>
<dbReference type="AlphaFoldDB" id="A0A024GLZ0"/>
<dbReference type="InParanoid" id="A0A024GLZ0"/>
<evidence type="ECO:0000313" key="1">
    <source>
        <dbReference type="EMBL" id="CCI47791.1"/>
    </source>
</evidence>
<name>A0A024GLZ0_9STRA</name>
<proteinExistence type="predicted"/>
<keyword evidence="2" id="KW-1185">Reference proteome</keyword>
<gene>
    <name evidence="1" type="ORF">BN9_088070</name>
</gene>
<protein>
    <submittedName>
        <fullName evidence="1">Uncharacterized protein</fullName>
    </submittedName>
</protein>
<sequence length="192" mass="22815">MNASFCFRQQLERLKTLGFYPVRKITFFQNGFDIGQIPFRTMMMAMTVSIIVISCRSKLTKMRRVRWCWVFDVCDSMVFMWMRLLDTFICHWRSWFFGDSTLYSGLCSFHSMHVISSEHTTSVTSRENTCFLVFLDRLRLEEADVWTRRLPLLSRSFLILAKLLPREFPTRLQVPRDFAVHLEAFRLALPGK</sequence>
<organism evidence="1 2">
    <name type="scientific">Albugo candida</name>
    <dbReference type="NCBI Taxonomy" id="65357"/>
    <lineage>
        <taxon>Eukaryota</taxon>
        <taxon>Sar</taxon>
        <taxon>Stramenopiles</taxon>
        <taxon>Oomycota</taxon>
        <taxon>Peronosporomycetes</taxon>
        <taxon>Albuginales</taxon>
        <taxon>Albuginaceae</taxon>
        <taxon>Albugo</taxon>
    </lineage>
</organism>
<accession>A0A024GLZ0</accession>
<comment type="caution">
    <text evidence="1">The sequence shown here is derived from an EMBL/GenBank/DDBJ whole genome shotgun (WGS) entry which is preliminary data.</text>
</comment>